<dbReference type="Proteomes" id="UP000482960">
    <property type="component" value="Unassembled WGS sequence"/>
</dbReference>
<feature type="transmembrane region" description="Helical" evidence="2">
    <location>
        <begin position="38"/>
        <end position="56"/>
    </location>
</feature>
<dbReference type="RefSeq" id="WP_173085651.1">
    <property type="nucleotide sequence ID" value="NZ_BLPG01000002.1"/>
</dbReference>
<accession>A0A6V8LMN6</accession>
<evidence type="ECO:0000313" key="3">
    <source>
        <dbReference type="EMBL" id="GFJ96128.1"/>
    </source>
</evidence>
<feature type="compositionally biased region" description="Basic residues" evidence="1">
    <location>
        <begin position="225"/>
        <end position="241"/>
    </location>
</feature>
<reference evidence="3 4" key="1">
    <citation type="submission" date="2020-03" db="EMBL/GenBank/DDBJ databases">
        <title>Whole genome shotgun sequence of Phytohabitans rumicis NBRC 108638.</title>
        <authorList>
            <person name="Komaki H."/>
            <person name="Tamura T."/>
        </authorList>
    </citation>
    <scope>NUCLEOTIDE SEQUENCE [LARGE SCALE GENOMIC DNA]</scope>
    <source>
        <strain evidence="3 4">NBRC 108638</strain>
    </source>
</reference>
<feature type="region of interest" description="Disordered" evidence="1">
    <location>
        <begin position="181"/>
        <end position="257"/>
    </location>
</feature>
<dbReference type="EMBL" id="BLPG01000002">
    <property type="protein sequence ID" value="GFJ96128.1"/>
    <property type="molecule type" value="Genomic_DNA"/>
</dbReference>
<feature type="compositionally biased region" description="Low complexity" evidence="1">
    <location>
        <begin position="201"/>
        <end position="219"/>
    </location>
</feature>
<protein>
    <submittedName>
        <fullName evidence="3">Uncharacterized protein</fullName>
    </submittedName>
</protein>
<keyword evidence="2" id="KW-0472">Membrane</keyword>
<gene>
    <name evidence="3" type="ORF">Prum_097700</name>
</gene>
<keyword evidence="2" id="KW-0812">Transmembrane</keyword>
<sequence length="257" mass="27409">MTTRLSQALADAAELAVRVPVPDDLWRRGRRSRRRRRAAAALACLVLAAAVAWLPVRAGTAPEPVGAGPEVLPSAVADPHLWQQTFVGDPNGPAKLVFTTGHSLNLETAVVLIGTDDSYRLIYLPPGGEPGSLSPDGRWLLRHDLLDLATGETRGLERRLTGYLPAVWAADSRTALGVVGGDGGTSYGPDGKEIPPRTRRSCSSTSLPARCGRSPRSPGTPGGGRRSRRTAAGWRSRRRTAGRPARCGSWTPPPVRR</sequence>
<reference evidence="3 4" key="2">
    <citation type="submission" date="2020-03" db="EMBL/GenBank/DDBJ databases">
        <authorList>
            <person name="Ichikawa N."/>
            <person name="Kimura A."/>
            <person name="Kitahashi Y."/>
            <person name="Uohara A."/>
        </authorList>
    </citation>
    <scope>NUCLEOTIDE SEQUENCE [LARGE SCALE GENOMIC DNA]</scope>
    <source>
        <strain evidence="3 4">NBRC 108638</strain>
    </source>
</reference>
<proteinExistence type="predicted"/>
<organism evidence="3 4">
    <name type="scientific">Phytohabitans rumicis</name>
    <dbReference type="NCBI Taxonomy" id="1076125"/>
    <lineage>
        <taxon>Bacteria</taxon>
        <taxon>Bacillati</taxon>
        <taxon>Actinomycetota</taxon>
        <taxon>Actinomycetes</taxon>
        <taxon>Micromonosporales</taxon>
        <taxon>Micromonosporaceae</taxon>
    </lineage>
</organism>
<dbReference type="AlphaFoldDB" id="A0A6V8LMN6"/>
<evidence type="ECO:0000256" key="2">
    <source>
        <dbReference type="SAM" id="Phobius"/>
    </source>
</evidence>
<evidence type="ECO:0000256" key="1">
    <source>
        <dbReference type="SAM" id="MobiDB-lite"/>
    </source>
</evidence>
<keyword evidence="2" id="KW-1133">Transmembrane helix</keyword>
<name>A0A6V8LMN6_9ACTN</name>
<keyword evidence="4" id="KW-1185">Reference proteome</keyword>
<comment type="caution">
    <text evidence="3">The sequence shown here is derived from an EMBL/GenBank/DDBJ whole genome shotgun (WGS) entry which is preliminary data.</text>
</comment>
<evidence type="ECO:0000313" key="4">
    <source>
        <dbReference type="Proteomes" id="UP000482960"/>
    </source>
</evidence>